<reference evidence="1 2" key="1">
    <citation type="submission" date="2014-03" db="EMBL/GenBank/DDBJ databases">
        <title>Genomics of Bifidobacteria.</title>
        <authorList>
            <person name="Ventura M."/>
            <person name="Milani C."/>
            <person name="Lugli G.A."/>
        </authorList>
    </citation>
    <scope>NUCLEOTIDE SEQUENCE [LARGE SCALE GENOMIC DNA]</scope>
    <source>
        <strain evidence="1 2">LMG 21814</strain>
    </source>
</reference>
<evidence type="ECO:0000313" key="2">
    <source>
        <dbReference type="Proteomes" id="UP000029024"/>
    </source>
</evidence>
<evidence type="ECO:0000313" key="1">
    <source>
        <dbReference type="EMBL" id="KFI71305.1"/>
    </source>
</evidence>
<comment type="caution">
    <text evidence="1">The sequence shown here is derived from an EMBL/GenBank/DDBJ whole genome shotgun (WGS) entry which is preliminary data.</text>
</comment>
<dbReference type="AlphaFoldDB" id="A0A087BJV5"/>
<protein>
    <submittedName>
        <fullName evidence="1">IS3509a transposase</fullName>
    </submittedName>
</protein>
<accession>A0A087BJV5</accession>
<gene>
    <name evidence="1" type="ORF">BLSS_1491</name>
</gene>
<proteinExistence type="predicted"/>
<sequence>MFLDEGLAAAGPVPSTNNLVESWNARLRDMPRRHRGLRLVRRLKAICWWCHQHTERPESDAWLAANAMTDERLERLYRRAWERSPQSMHETFGIPMRHGTGIDWNEFHTRVEWQSND</sequence>
<dbReference type="Proteomes" id="UP000029024">
    <property type="component" value="Unassembled WGS sequence"/>
</dbReference>
<name>A0A087BJV5_BIFLN</name>
<dbReference type="EMBL" id="JGZA01000010">
    <property type="protein sequence ID" value="KFI71305.1"/>
    <property type="molecule type" value="Genomic_DNA"/>
</dbReference>
<organism evidence="1 2">
    <name type="scientific">Bifidobacterium longum subsp. suis</name>
    <dbReference type="NCBI Taxonomy" id="1695"/>
    <lineage>
        <taxon>Bacteria</taxon>
        <taxon>Bacillati</taxon>
        <taxon>Actinomycetota</taxon>
        <taxon>Actinomycetes</taxon>
        <taxon>Bifidobacteriales</taxon>
        <taxon>Bifidobacteriaceae</taxon>
        <taxon>Bifidobacterium</taxon>
    </lineage>
</organism>